<comment type="similarity">
    <text evidence="1">Belongs to the UPF0065 (bug) family.</text>
</comment>
<dbReference type="InterPro" id="IPR005064">
    <property type="entry name" value="BUG"/>
</dbReference>
<dbReference type="CDD" id="cd07012">
    <property type="entry name" value="PBP2_Bug_TTT"/>
    <property type="match status" value="1"/>
</dbReference>
<keyword evidence="2" id="KW-0732">Signal</keyword>
<dbReference type="PIRSF" id="PIRSF017082">
    <property type="entry name" value="YflP"/>
    <property type="match status" value="1"/>
</dbReference>
<dbReference type="InterPro" id="IPR042100">
    <property type="entry name" value="Bug_dom1"/>
</dbReference>
<dbReference type="Gene3D" id="3.40.190.10">
    <property type="entry name" value="Periplasmic binding protein-like II"/>
    <property type="match status" value="1"/>
</dbReference>
<evidence type="ECO:0000313" key="4">
    <source>
        <dbReference type="Proteomes" id="UP001244295"/>
    </source>
</evidence>
<feature type="signal peptide" evidence="2">
    <location>
        <begin position="1"/>
        <end position="32"/>
    </location>
</feature>
<organism evidence="3 4">
    <name type="scientific">Variovorax boronicumulans</name>
    <dbReference type="NCBI Taxonomy" id="436515"/>
    <lineage>
        <taxon>Bacteria</taxon>
        <taxon>Pseudomonadati</taxon>
        <taxon>Pseudomonadota</taxon>
        <taxon>Betaproteobacteria</taxon>
        <taxon>Burkholderiales</taxon>
        <taxon>Comamonadaceae</taxon>
        <taxon>Variovorax</taxon>
    </lineage>
</organism>
<keyword evidence="3" id="KW-0675">Receptor</keyword>
<dbReference type="RefSeq" id="WP_307636497.1">
    <property type="nucleotide sequence ID" value="NZ_JAUSRR010000003.1"/>
</dbReference>
<feature type="chain" id="PRO_5043925307" evidence="2">
    <location>
        <begin position="33"/>
        <end position="334"/>
    </location>
</feature>
<accession>A0AAW8DTS9</accession>
<gene>
    <name evidence="3" type="ORF">J2W25_001966</name>
</gene>
<evidence type="ECO:0000256" key="1">
    <source>
        <dbReference type="ARBA" id="ARBA00006987"/>
    </source>
</evidence>
<dbReference type="AlphaFoldDB" id="A0AAW8DTS9"/>
<dbReference type="Pfam" id="PF03401">
    <property type="entry name" value="TctC"/>
    <property type="match status" value="1"/>
</dbReference>
<dbReference type="PANTHER" id="PTHR42928:SF5">
    <property type="entry name" value="BLR1237 PROTEIN"/>
    <property type="match status" value="1"/>
</dbReference>
<evidence type="ECO:0000256" key="2">
    <source>
        <dbReference type="SAM" id="SignalP"/>
    </source>
</evidence>
<dbReference type="Gene3D" id="3.40.190.150">
    <property type="entry name" value="Bordetella uptake gene, domain 1"/>
    <property type="match status" value="1"/>
</dbReference>
<sequence length="334" mass="34958">MKSPSNIRRTTLLGALSAVALPAGLMPRRANAAEFPGSQPIKIVVPATAGGSADIVARLISNHMASQLKTPIVVDNVSGAGGTVGAARVARAAADGHTLMLGFTSNVETAPMLVRNLPYDPIRDFAPVGRAVTVSLCVVATPELQVANMKELIALAKSRAGTAPVMYGAWGNGSAAHLTMEGINLPTKAGMKMIPYKSEADVQRALLGNEVLVGPQTVGLLLPHLRSGKFKALGIAAKKRSVLLPDVPTLAEQGIPFDLSAWLGLFAPAGTSEPVLDSLAGAMQFALRQPDVVERMRAIGMEVDTISRQEFVAAIPKEIAIWRQLIQSAGVQAE</sequence>
<dbReference type="PANTHER" id="PTHR42928">
    <property type="entry name" value="TRICARBOXYLATE-BINDING PROTEIN"/>
    <property type="match status" value="1"/>
</dbReference>
<reference evidence="3" key="1">
    <citation type="submission" date="2023-07" db="EMBL/GenBank/DDBJ databases">
        <title>Sorghum-associated microbial communities from plants grown in Nebraska, USA.</title>
        <authorList>
            <person name="Schachtman D."/>
        </authorList>
    </citation>
    <scope>NUCLEOTIDE SEQUENCE</scope>
    <source>
        <strain evidence="3">DS2795</strain>
    </source>
</reference>
<name>A0AAW8DTS9_9BURK</name>
<evidence type="ECO:0000313" key="3">
    <source>
        <dbReference type="EMBL" id="MDP9922945.1"/>
    </source>
</evidence>
<dbReference type="Proteomes" id="UP001244295">
    <property type="component" value="Unassembled WGS sequence"/>
</dbReference>
<comment type="caution">
    <text evidence="3">The sequence shown here is derived from an EMBL/GenBank/DDBJ whole genome shotgun (WGS) entry which is preliminary data.</text>
</comment>
<protein>
    <submittedName>
        <fullName evidence="3">Tripartite-type tricarboxylate transporter receptor subunit TctC</fullName>
    </submittedName>
</protein>
<proteinExistence type="inferred from homology"/>
<dbReference type="EMBL" id="JAUSRR010000003">
    <property type="protein sequence ID" value="MDP9922945.1"/>
    <property type="molecule type" value="Genomic_DNA"/>
</dbReference>